<reference evidence="2" key="1">
    <citation type="journal article" date="2020" name="Cell">
        <title>Large-Scale Comparative Analyses of Tick Genomes Elucidate Their Genetic Diversity and Vector Capacities.</title>
        <authorList>
            <consortium name="Tick Genome and Microbiome Consortium (TIGMIC)"/>
            <person name="Jia N."/>
            <person name="Wang J."/>
            <person name="Shi W."/>
            <person name="Du L."/>
            <person name="Sun Y."/>
            <person name="Zhan W."/>
            <person name="Jiang J.F."/>
            <person name="Wang Q."/>
            <person name="Zhang B."/>
            <person name="Ji P."/>
            <person name="Bell-Sakyi L."/>
            <person name="Cui X.M."/>
            <person name="Yuan T.T."/>
            <person name="Jiang B.G."/>
            <person name="Yang W.F."/>
            <person name="Lam T.T."/>
            <person name="Chang Q.C."/>
            <person name="Ding S.J."/>
            <person name="Wang X.J."/>
            <person name="Zhu J.G."/>
            <person name="Ruan X.D."/>
            <person name="Zhao L."/>
            <person name="Wei J.T."/>
            <person name="Ye R.Z."/>
            <person name="Que T.C."/>
            <person name="Du C.H."/>
            <person name="Zhou Y.H."/>
            <person name="Cheng J.X."/>
            <person name="Dai P.F."/>
            <person name="Guo W.B."/>
            <person name="Han X.H."/>
            <person name="Huang E.J."/>
            <person name="Li L.F."/>
            <person name="Wei W."/>
            <person name="Gao Y.C."/>
            <person name="Liu J.Z."/>
            <person name="Shao H.Z."/>
            <person name="Wang X."/>
            <person name="Wang C.C."/>
            <person name="Yang T.C."/>
            <person name="Huo Q.B."/>
            <person name="Li W."/>
            <person name="Chen H.Y."/>
            <person name="Chen S.E."/>
            <person name="Zhou L.G."/>
            <person name="Ni X.B."/>
            <person name="Tian J.H."/>
            <person name="Sheng Y."/>
            <person name="Liu T."/>
            <person name="Pan Y.S."/>
            <person name="Xia L.Y."/>
            <person name="Li J."/>
            <person name="Zhao F."/>
            <person name="Cao W.C."/>
        </authorList>
    </citation>
    <scope>NUCLEOTIDE SEQUENCE</scope>
    <source>
        <strain evidence="2">Rsan-2018</strain>
    </source>
</reference>
<organism evidence="2 3">
    <name type="scientific">Rhipicephalus sanguineus</name>
    <name type="common">Brown dog tick</name>
    <name type="synonym">Ixodes sanguineus</name>
    <dbReference type="NCBI Taxonomy" id="34632"/>
    <lineage>
        <taxon>Eukaryota</taxon>
        <taxon>Metazoa</taxon>
        <taxon>Ecdysozoa</taxon>
        <taxon>Arthropoda</taxon>
        <taxon>Chelicerata</taxon>
        <taxon>Arachnida</taxon>
        <taxon>Acari</taxon>
        <taxon>Parasitiformes</taxon>
        <taxon>Ixodida</taxon>
        <taxon>Ixodoidea</taxon>
        <taxon>Ixodidae</taxon>
        <taxon>Rhipicephalinae</taxon>
        <taxon>Rhipicephalus</taxon>
        <taxon>Rhipicephalus</taxon>
    </lineage>
</organism>
<feature type="signal peptide" evidence="1">
    <location>
        <begin position="1"/>
        <end position="15"/>
    </location>
</feature>
<dbReference type="AlphaFoldDB" id="A0A9D4T182"/>
<feature type="chain" id="PRO_5038615092" description="Lipocal-1 1" evidence="1">
    <location>
        <begin position="16"/>
        <end position="186"/>
    </location>
</feature>
<dbReference type="VEuPathDB" id="VectorBase:RSAN_047757"/>
<accession>A0A9D4T182</accession>
<proteinExistence type="predicted"/>
<dbReference type="Pfam" id="PF02098">
    <property type="entry name" value="His_binding"/>
    <property type="match status" value="1"/>
</dbReference>
<protein>
    <recommendedName>
        <fullName evidence="4">Lipocal-1 1</fullName>
    </recommendedName>
</protein>
<evidence type="ECO:0000313" key="3">
    <source>
        <dbReference type="Proteomes" id="UP000821837"/>
    </source>
</evidence>
<keyword evidence="3" id="KW-1185">Reference proteome</keyword>
<sequence length="186" mass="20889">MILIIVAALIRRSDAFLDFNPSLGAYQDESKCLNWTEPWYIIYRNYEFDPVFGDSTQCVSASVVTSDPAEPAFWTKEQGETTRFLKDTLLSSPGYTSKNLVHVQSAAPGKQPSEHPEVDFYLSAAFLNCNGCRVIRHHDIDAGAGCTLWKPESKINERDECCEFIYDLLCGTSPKYHISENCLTSS</sequence>
<evidence type="ECO:0008006" key="4">
    <source>
        <dbReference type="Google" id="ProtNLM"/>
    </source>
</evidence>
<evidence type="ECO:0000256" key="1">
    <source>
        <dbReference type="SAM" id="SignalP"/>
    </source>
</evidence>
<comment type="caution">
    <text evidence="2">The sequence shown here is derived from an EMBL/GenBank/DDBJ whole genome shotgun (WGS) entry which is preliminary data.</text>
</comment>
<reference evidence="2" key="2">
    <citation type="submission" date="2021-09" db="EMBL/GenBank/DDBJ databases">
        <authorList>
            <person name="Jia N."/>
            <person name="Wang J."/>
            <person name="Shi W."/>
            <person name="Du L."/>
            <person name="Sun Y."/>
            <person name="Zhan W."/>
            <person name="Jiang J."/>
            <person name="Wang Q."/>
            <person name="Zhang B."/>
            <person name="Ji P."/>
            <person name="Sakyi L.B."/>
            <person name="Cui X."/>
            <person name="Yuan T."/>
            <person name="Jiang B."/>
            <person name="Yang W."/>
            <person name="Lam T.T.-Y."/>
            <person name="Chang Q."/>
            <person name="Ding S."/>
            <person name="Wang X."/>
            <person name="Zhu J."/>
            <person name="Ruan X."/>
            <person name="Zhao L."/>
            <person name="Wei J."/>
            <person name="Que T."/>
            <person name="Du C."/>
            <person name="Cheng J."/>
            <person name="Dai P."/>
            <person name="Han X."/>
            <person name="Huang E."/>
            <person name="Gao Y."/>
            <person name="Liu J."/>
            <person name="Shao H."/>
            <person name="Ye R."/>
            <person name="Li L."/>
            <person name="Wei W."/>
            <person name="Wang X."/>
            <person name="Wang C."/>
            <person name="Huo Q."/>
            <person name="Li W."/>
            <person name="Guo W."/>
            <person name="Chen H."/>
            <person name="Chen S."/>
            <person name="Zhou L."/>
            <person name="Zhou L."/>
            <person name="Ni X."/>
            <person name="Tian J."/>
            <person name="Zhou Y."/>
            <person name="Sheng Y."/>
            <person name="Liu T."/>
            <person name="Pan Y."/>
            <person name="Xia L."/>
            <person name="Li J."/>
            <person name="Zhao F."/>
            <person name="Cao W."/>
        </authorList>
    </citation>
    <scope>NUCLEOTIDE SEQUENCE</scope>
    <source>
        <strain evidence="2">Rsan-2018</strain>
        <tissue evidence="2">Larvae</tissue>
    </source>
</reference>
<dbReference type="EMBL" id="JABSTV010001248">
    <property type="protein sequence ID" value="KAH7967770.1"/>
    <property type="molecule type" value="Genomic_DNA"/>
</dbReference>
<dbReference type="SUPFAM" id="SSF50814">
    <property type="entry name" value="Lipocalins"/>
    <property type="match status" value="1"/>
</dbReference>
<dbReference type="Proteomes" id="UP000821837">
    <property type="component" value="Unassembled WGS sequence"/>
</dbReference>
<dbReference type="GO" id="GO:0043176">
    <property type="term" value="F:amine binding"/>
    <property type="evidence" value="ECO:0007669"/>
    <property type="project" value="InterPro"/>
</dbReference>
<name>A0A9D4T182_RHISA</name>
<gene>
    <name evidence="2" type="ORF">HPB52_002242</name>
</gene>
<dbReference type="InterPro" id="IPR012674">
    <property type="entry name" value="Calycin"/>
</dbReference>
<dbReference type="Gene3D" id="2.40.128.20">
    <property type="match status" value="1"/>
</dbReference>
<evidence type="ECO:0000313" key="2">
    <source>
        <dbReference type="EMBL" id="KAH7967770.1"/>
    </source>
</evidence>
<keyword evidence="1" id="KW-0732">Signal</keyword>
<dbReference type="GO" id="GO:0030682">
    <property type="term" value="P:symbiont-mediated perturbation of host defenses"/>
    <property type="evidence" value="ECO:0007669"/>
    <property type="project" value="InterPro"/>
</dbReference>
<dbReference type="InterPro" id="IPR002970">
    <property type="entry name" value="Tick_his-bd"/>
</dbReference>